<dbReference type="EMBL" id="JAACNO010001827">
    <property type="protein sequence ID" value="KAF4137397.1"/>
    <property type="molecule type" value="Genomic_DNA"/>
</dbReference>
<organism evidence="2 3">
    <name type="scientific">Phytophthora infestans</name>
    <name type="common">Potato late blight agent</name>
    <name type="synonym">Botrytis infestans</name>
    <dbReference type="NCBI Taxonomy" id="4787"/>
    <lineage>
        <taxon>Eukaryota</taxon>
        <taxon>Sar</taxon>
        <taxon>Stramenopiles</taxon>
        <taxon>Oomycota</taxon>
        <taxon>Peronosporomycetes</taxon>
        <taxon>Peronosporales</taxon>
        <taxon>Peronosporaceae</taxon>
        <taxon>Phytophthora</taxon>
    </lineage>
</organism>
<keyword evidence="1" id="KW-1133">Transmembrane helix</keyword>
<dbReference type="Proteomes" id="UP000704712">
    <property type="component" value="Unassembled WGS sequence"/>
</dbReference>
<evidence type="ECO:0000313" key="3">
    <source>
        <dbReference type="Proteomes" id="UP000704712"/>
    </source>
</evidence>
<feature type="transmembrane region" description="Helical" evidence="1">
    <location>
        <begin position="63"/>
        <end position="85"/>
    </location>
</feature>
<evidence type="ECO:0000256" key="1">
    <source>
        <dbReference type="SAM" id="Phobius"/>
    </source>
</evidence>
<sequence>MASHGVRTRHDITTSSFVRFLGSDTQELRSAYSLPLVNESSPTCASLLLSTCSAVVLAAGPAVVLAALVPAAVFTVVLFAAVLAVESAVQHLRLLPSQRCPAKASMP</sequence>
<comment type="caution">
    <text evidence="2">The sequence shown here is derived from an EMBL/GenBank/DDBJ whole genome shotgun (WGS) entry which is preliminary data.</text>
</comment>
<name>A0A8S9UD22_PHYIN</name>
<dbReference type="AlphaFoldDB" id="A0A8S9UD22"/>
<proteinExistence type="predicted"/>
<keyword evidence="1" id="KW-0812">Transmembrane</keyword>
<evidence type="ECO:0008006" key="4">
    <source>
        <dbReference type="Google" id="ProtNLM"/>
    </source>
</evidence>
<protein>
    <recommendedName>
        <fullName evidence="4">Transmembrane protein</fullName>
    </recommendedName>
</protein>
<keyword evidence="1" id="KW-0472">Membrane</keyword>
<gene>
    <name evidence="2" type="ORF">GN958_ATG13406</name>
</gene>
<accession>A0A8S9UD22</accession>
<reference evidence="2" key="1">
    <citation type="submission" date="2020-03" db="EMBL/GenBank/DDBJ databases">
        <title>Hybrid Assembly of Korean Phytophthora infestans isolates.</title>
        <authorList>
            <person name="Prokchorchik M."/>
            <person name="Lee Y."/>
            <person name="Seo J."/>
            <person name="Cho J.-H."/>
            <person name="Park Y.-E."/>
            <person name="Jang D.-C."/>
            <person name="Im J.-S."/>
            <person name="Choi J.-G."/>
            <person name="Park H.-J."/>
            <person name="Lee G.-B."/>
            <person name="Lee Y.-G."/>
            <person name="Hong S.-Y."/>
            <person name="Cho K."/>
            <person name="Sohn K.H."/>
        </authorList>
    </citation>
    <scope>NUCLEOTIDE SEQUENCE</scope>
    <source>
        <strain evidence="2">KR_2_A2</strain>
    </source>
</reference>
<evidence type="ECO:0000313" key="2">
    <source>
        <dbReference type="EMBL" id="KAF4137397.1"/>
    </source>
</evidence>